<organism evidence="1 2">
    <name type="scientific">Micromonospora krabiensis</name>
    <dbReference type="NCBI Taxonomy" id="307121"/>
    <lineage>
        <taxon>Bacteria</taxon>
        <taxon>Bacillati</taxon>
        <taxon>Actinomycetota</taxon>
        <taxon>Actinomycetes</taxon>
        <taxon>Micromonosporales</taxon>
        <taxon>Micromonosporaceae</taxon>
        <taxon>Micromonospora</taxon>
    </lineage>
</organism>
<evidence type="ECO:0000313" key="2">
    <source>
        <dbReference type="Proteomes" id="UP000199393"/>
    </source>
</evidence>
<dbReference type="EMBL" id="LT598496">
    <property type="protein sequence ID" value="SBV27571.1"/>
    <property type="molecule type" value="Genomic_DNA"/>
</dbReference>
<protein>
    <submittedName>
        <fullName evidence="1">Uncharacterized protein</fullName>
    </submittedName>
</protein>
<proteinExistence type="predicted"/>
<keyword evidence="2" id="KW-1185">Reference proteome</keyword>
<dbReference type="InterPro" id="IPR058009">
    <property type="entry name" value="TTP_Phage_16"/>
</dbReference>
<evidence type="ECO:0000313" key="1">
    <source>
        <dbReference type="EMBL" id="SBV27571.1"/>
    </source>
</evidence>
<reference evidence="2" key="1">
    <citation type="submission" date="2016-06" db="EMBL/GenBank/DDBJ databases">
        <authorList>
            <person name="Varghese N."/>
            <person name="Submissions Spin"/>
        </authorList>
    </citation>
    <scope>NUCLEOTIDE SEQUENCE [LARGE SCALE GENOMIC DNA]</scope>
    <source>
        <strain evidence="2">DSM 45344</strain>
    </source>
</reference>
<name>A0A1C3N4R2_9ACTN</name>
<gene>
    <name evidence="1" type="ORF">GA0070620_3095</name>
</gene>
<accession>A0A1C3N4R2</accession>
<dbReference type="AlphaFoldDB" id="A0A1C3N4R2"/>
<dbReference type="STRING" id="307121.GA0070620_3095"/>
<dbReference type="Pfam" id="PF25595">
    <property type="entry name" value="Phage_TTP_16"/>
    <property type="match status" value="1"/>
</dbReference>
<dbReference type="OrthoDB" id="3629220at2"/>
<sequence length="159" mass="16813">MADIPVDGNTRVAWVPAIANKAAPTTTELNAGILLQSVITADGLVGFEAETADVDTTSLASTFNTVTIGRDTFSGTLLRIKKQDGTDTAYNTLVRGATGHIVIRRDIAETTSWASSQKVEVYPVVVGQARRLAPEANTVARYEVPTKISAAPELRATVA</sequence>
<dbReference type="Proteomes" id="UP000199393">
    <property type="component" value="Chromosome I"/>
</dbReference>